<sequence length="294" mass="32828">MADYALCCCSTADVSEELLQSRNIKYVYFNYELNGEQCKDDFGRTNTPADLYRKMLEGQSCRTSQISVGQYMSFWKPFLEAGQDVFHLTLSSGISGSYESAVSAREELKKEFPNRTIVVVDSLQASAGYGLLVDKVADKRDEGLTLKELEAWTLENRKRVYAWFFSTDLTFFIRGGRISKAAGLLGGMLNICPVMDVEPDGSLAVKEKARGRKKAERRIIEIMQDTCENGLDYTDKVFISNSECLADAKSVADKIHSYFPQVKSIDIFDIGATIGVHTGPGTVATFWWGTKERG</sequence>
<comment type="caution">
    <text evidence="2">The sequence shown here is derived from an EMBL/GenBank/DDBJ whole genome shotgun (WGS) entry which is preliminary data.</text>
</comment>
<keyword evidence="3" id="KW-1185">Reference proteome</keyword>
<evidence type="ECO:0000313" key="2">
    <source>
        <dbReference type="EMBL" id="KRO02019.1"/>
    </source>
</evidence>
<reference evidence="2 3" key="1">
    <citation type="journal article" date="2015" name="Genome Announc.">
        <title>Expanding the biotechnology potential of lactobacilli through comparative genomics of 213 strains and associated genera.</title>
        <authorList>
            <person name="Sun Z."/>
            <person name="Harris H.M."/>
            <person name="McCann A."/>
            <person name="Guo C."/>
            <person name="Argimon S."/>
            <person name="Zhang W."/>
            <person name="Yang X."/>
            <person name="Jeffery I.B."/>
            <person name="Cooney J.C."/>
            <person name="Kagawa T.F."/>
            <person name="Liu W."/>
            <person name="Song Y."/>
            <person name="Salvetti E."/>
            <person name="Wrobel A."/>
            <person name="Rasinkangas P."/>
            <person name="Parkhill J."/>
            <person name="Rea M.C."/>
            <person name="O'Sullivan O."/>
            <person name="Ritari J."/>
            <person name="Douillard F.P."/>
            <person name="Paul Ross R."/>
            <person name="Yang R."/>
            <person name="Briner A.E."/>
            <person name="Felis G.E."/>
            <person name="de Vos W.M."/>
            <person name="Barrangou R."/>
            <person name="Klaenhammer T.R."/>
            <person name="Caufield P.W."/>
            <person name="Cui Y."/>
            <person name="Zhang H."/>
            <person name="O'Toole P.W."/>
        </authorList>
    </citation>
    <scope>NUCLEOTIDE SEQUENCE [LARGE SCALE GENOMIC DNA]</scope>
    <source>
        <strain evidence="2 3">DSM 7090</strain>
    </source>
</reference>
<dbReference type="RefSeq" id="WP_003150192.1">
    <property type="nucleotide sequence ID" value="NZ_JQCP01000003.1"/>
</dbReference>
<dbReference type="PANTHER" id="PTHR33434">
    <property type="entry name" value="DEGV DOMAIN-CONTAINING PROTEIN DR_1986-RELATED"/>
    <property type="match status" value="1"/>
</dbReference>
<dbReference type="PANTHER" id="PTHR33434:SF2">
    <property type="entry name" value="FATTY ACID-BINDING PROTEIN TM_1468"/>
    <property type="match status" value="1"/>
</dbReference>
<dbReference type="InterPro" id="IPR003797">
    <property type="entry name" value="DegV"/>
</dbReference>
<dbReference type="SUPFAM" id="SSF82549">
    <property type="entry name" value="DAK1/DegV-like"/>
    <property type="match status" value="1"/>
</dbReference>
<dbReference type="InterPro" id="IPR043168">
    <property type="entry name" value="DegV_C"/>
</dbReference>
<gene>
    <name evidence="2" type="ORF">IV60_GL001271</name>
</gene>
<keyword evidence="1" id="KW-0446">Lipid-binding</keyword>
<organism evidence="2 3">
    <name type="scientific">Lancefieldella rimae</name>
    <dbReference type="NCBI Taxonomy" id="1383"/>
    <lineage>
        <taxon>Bacteria</taxon>
        <taxon>Bacillati</taxon>
        <taxon>Actinomycetota</taxon>
        <taxon>Coriobacteriia</taxon>
        <taxon>Coriobacteriales</taxon>
        <taxon>Atopobiaceae</taxon>
        <taxon>Lancefieldella</taxon>
    </lineage>
</organism>
<dbReference type="Pfam" id="PF02645">
    <property type="entry name" value="DegV"/>
    <property type="match status" value="1"/>
</dbReference>
<dbReference type="EMBL" id="JQCP01000003">
    <property type="protein sequence ID" value="KRO02019.1"/>
    <property type="molecule type" value="Genomic_DNA"/>
</dbReference>
<dbReference type="PROSITE" id="PS51482">
    <property type="entry name" value="DEGV"/>
    <property type="match status" value="1"/>
</dbReference>
<protein>
    <submittedName>
        <fullName evidence="2">DegV family protein</fullName>
    </submittedName>
</protein>
<dbReference type="GeneID" id="84905145"/>
<dbReference type="InterPro" id="IPR050270">
    <property type="entry name" value="DegV_domain_contain"/>
</dbReference>
<dbReference type="Proteomes" id="UP000051927">
    <property type="component" value="Unassembled WGS sequence"/>
</dbReference>
<dbReference type="Gene3D" id="3.30.1180.10">
    <property type="match status" value="1"/>
</dbReference>
<dbReference type="NCBIfam" id="TIGR00762">
    <property type="entry name" value="DegV"/>
    <property type="match status" value="1"/>
</dbReference>
<evidence type="ECO:0000313" key="3">
    <source>
        <dbReference type="Proteomes" id="UP000051927"/>
    </source>
</evidence>
<evidence type="ECO:0000256" key="1">
    <source>
        <dbReference type="ARBA" id="ARBA00023121"/>
    </source>
</evidence>
<dbReference type="Gene3D" id="3.40.50.10170">
    <property type="match status" value="1"/>
</dbReference>
<name>A0ABR5PZQ0_9ACTN</name>
<accession>A0ABR5PZQ0</accession>
<proteinExistence type="predicted"/>